<dbReference type="PROSITE" id="PS50885">
    <property type="entry name" value="HAMP"/>
    <property type="match status" value="1"/>
</dbReference>
<evidence type="ECO:0000256" key="1">
    <source>
        <dbReference type="ARBA" id="ARBA00000085"/>
    </source>
</evidence>
<evidence type="ECO:0000256" key="7">
    <source>
        <dbReference type="SAM" id="Phobius"/>
    </source>
</evidence>
<keyword evidence="11" id="KW-1185">Reference proteome</keyword>
<dbReference type="SMART" id="SM00304">
    <property type="entry name" value="HAMP"/>
    <property type="match status" value="1"/>
</dbReference>
<dbReference type="SMART" id="SM00387">
    <property type="entry name" value="HATPase_c"/>
    <property type="match status" value="1"/>
</dbReference>
<dbReference type="EC" id="2.7.13.3" evidence="3"/>
<dbReference type="SUPFAM" id="SSF55874">
    <property type="entry name" value="ATPase domain of HSP90 chaperone/DNA topoisomerase II/histidine kinase"/>
    <property type="match status" value="1"/>
</dbReference>
<dbReference type="Gene3D" id="3.30.565.10">
    <property type="entry name" value="Histidine kinase-like ATPase, C-terminal domain"/>
    <property type="match status" value="1"/>
</dbReference>
<keyword evidence="6" id="KW-0418">Kinase</keyword>
<proteinExistence type="predicted"/>
<comment type="caution">
    <text evidence="10">The sequence shown here is derived from an EMBL/GenBank/DDBJ whole genome shotgun (WGS) entry which is preliminary data.</text>
</comment>
<evidence type="ECO:0000259" key="9">
    <source>
        <dbReference type="PROSITE" id="PS50885"/>
    </source>
</evidence>
<dbReference type="Gene3D" id="1.10.287.130">
    <property type="match status" value="1"/>
</dbReference>
<feature type="domain" description="HAMP" evidence="9">
    <location>
        <begin position="202"/>
        <end position="254"/>
    </location>
</feature>
<evidence type="ECO:0000256" key="2">
    <source>
        <dbReference type="ARBA" id="ARBA00004370"/>
    </source>
</evidence>
<evidence type="ECO:0000313" key="11">
    <source>
        <dbReference type="Proteomes" id="UP000298337"/>
    </source>
</evidence>
<comment type="subcellular location">
    <subcellularLocation>
        <location evidence="2">Membrane</location>
    </subcellularLocation>
</comment>
<dbReference type="PRINTS" id="PR00344">
    <property type="entry name" value="BCTRLSENSOR"/>
</dbReference>
<dbReference type="OrthoDB" id="9806995at2"/>
<dbReference type="InterPro" id="IPR005467">
    <property type="entry name" value="His_kinase_dom"/>
</dbReference>
<dbReference type="GO" id="GO:0007165">
    <property type="term" value="P:signal transduction"/>
    <property type="evidence" value="ECO:0007669"/>
    <property type="project" value="InterPro"/>
</dbReference>
<gene>
    <name evidence="10" type="ORF">EU556_13490</name>
</gene>
<dbReference type="Proteomes" id="UP000298337">
    <property type="component" value="Unassembled WGS sequence"/>
</dbReference>
<keyword evidence="4" id="KW-0597">Phosphoprotein</keyword>
<organism evidence="10 11">
    <name type="scientific">Hymenobacter fodinae</name>
    <dbReference type="NCBI Taxonomy" id="2510796"/>
    <lineage>
        <taxon>Bacteria</taxon>
        <taxon>Pseudomonadati</taxon>
        <taxon>Bacteroidota</taxon>
        <taxon>Cytophagia</taxon>
        <taxon>Cytophagales</taxon>
        <taxon>Hymenobacteraceae</taxon>
        <taxon>Hymenobacter</taxon>
    </lineage>
</organism>
<sequence>MSSSTSFNPTRSSSLLRRLRRVRLTVKTKIWMAVTSIVLLFSFFVLFYLPAIQERYLLSNFNKEVQNHANTVALGVKIAMTEQNFQGVQTAMDFVKKDPLLEFVSLLQTDTVWNASHTSYQVTRTVFKTYPERRKIDINAVSNDSTVVKRSAFSTPTMTGEILLASSTREIVQGKRQIRITSLFFSFVVFSIGIVIGFGLARSISVPVLKLRDAATKVGRGDLTQRVVSESRDEIGELGLAFNKMVTDLSTARQQLEDRTNELILEKKKSDDLLDGLKKTLFDLKETQEQLIRQEKLASIGQLTKGLVDRLLNPLSYVSNFAAVSNELLEESKELLAAEPYTADAHVQTELLPLLTMIENNTEKIKEHSFSLTRIVRSMDKLLQVKSDQFVETDINVFIENQLLLYKNEIDPSYGYVPVELIKGDAQRTPSVKLLPTEMSTVLFSLLNNALYSLHERALADSDLKPHLLVETSFCQEFVEIKIQDNGKGMSEVERQQLFSPFFTTKPTSKGTGLGLFISQDIVRTHKGSISVETQQNALTTFTIRLPLTGELVAG</sequence>
<dbReference type="PANTHER" id="PTHR43065:SF42">
    <property type="entry name" value="TWO-COMPONENT SENSOR PPRA"/>
    <property type="match status" value="1"/>
</dbReference>
<dbReference type="CDD" id="cd06225">
    <property type="entry name" value="HAMP"/>
    <property type="match status" value="1"/>
</dbReference>
<dbReference type="Pfam" id="PF00672">
    <property type="entry name" value="HAMP"/>
    <property type="match status" value="1"/>
</dbReference>
<comment type="catalytic activity">
    <reaction evidence="1">
        <text>ATP + protein L-histidine = ADP + protein N-phospho-L-histidine.</text>
        <dbReference type="EC" id="2.7.13.3"/>
    </reaction>
</comment>
<dbReference type="Gene3D" id="6.10.340.10">
    <property type="match status" value="1"/>
</dbReference>
<dbReference type="PROSITE" id="PS50109">
    <property type="entry name" value="HIS_KIN"/>
    <property type="match status" value="1"/>
</dbReference>
<dbReference type="AlphaFoldDB" id="A0A4Z0P955"/>
<keyword evidence="7" id="KW-1133">Transmembrane helix</keyword>
<feature type="transmembrane region" description="Helical" evidence="7">
    <location>
        <begin position="183"/>
        <end position="201"/>
    </location>
</feature>
<dbReference type="PANTHER" id="PTHR43065">
    <property type="entry name" value="SENSOR HISTIDINE KINASE"/>
    <property type="match status" value="1"/>
</dbReference>
<feature type="domain" description="Histidine kinase" evidence="8">
    <location>
        <begin position="306"/>
        <end position="550"/>
    </location>
</feature>
<evidence type="ECO:0000313" key="10">
    <source>
        <dbReference type="EMBL" id="TGE08699.1"/>
    </source>
</evidence>
<dbReference type="GO" id="GO:0016020">
    <property type="term" value="C:membrane"/>
    <property type="evidence" value="ECO:0007669"/>
    <property type="project" value="UniProtKB-SubCell"/>
</dbReference>
<feature type="transmembrane region" description="Helical" evidence="7">
    <location>
        <begin position="30"/>
        <end position="49"/>
    </location>
</feature>
<dbReference type="EMBL" id="SRLA01000002">
    <property type="protein sequence ID" value="TGE08699.1"/>
    <property type="molecule type" value="Genomic_DNA"/>
</dbReference>
<keyword evidence="7" id="KW-0472">Membrane</keyword>
<dbReference type="SUPFAM" id="SSF158472">
    <property type="entry name" value="HAMP domain-like"/>
    <property type="match status" value="1"/>
</dbReference>
<dbReference type="Pfam" id="PF02518">
    <property type="entry name" value="HATPase_c"/>
    <property type="match status" value="1"/>
</dbReference>
<evidence type="ECO:0000256" key="4">
    <source>
        <dbReference type="ARBA" id="ARBA00022553"/>
    </source>
</evidence>
<evidence type="ECO:0000256" key="6">
    <source>
        <dbReference type="ARBA" id="ARBA00022777"/>
    </source>
</evidence>
<dbReference type="RefSeq" id="WP_135434609.1">
    <property type="nucleotide sequence ID" value="NZ_SRLA01000002.1"/>
</dbReference>
<protein>
    <recommendedName>
        <fullName evidence="3">histidine kinase</fullName>
        <ecNumber evidence="3">2.7.13.3</ecNumber>
    </recommendedName>
</protein>
<evidence type="ECO:0000256" key="3">
    <source>
        <dbReference type="ARBA" id="ARBA00012438"/>
    </source>
</evidence>
<evidence type="ECO:0000259" key="8">
    <source>
        <dbReference type="PROSITE" id="PS50109"/>
    </source>
</evidence>
<dbReference type="GO" id="GO:0004673">
    <property type="term" value="F:protein histidine kinase activity"/>
    <property type="evidence" value="ECO:0007669"/>
    <property type="project" value="UniProtKB-EC"/>
</dbReference>
<reference evidence="10 11" key="1">
    <citation type="submission" date="2019-04" db="EMBL/GenBank/DDBJ databases">
        <authorList>
            <person name="Feng G."/>
            <person name="Zhang J."/>
            <person name="Zhu H."/>
        </authorList>
    </citation>
    <scope>NUCLEOTIDE SEQUENCE [LARGE SCALE GENOMIC DNA]</scope>
    <source>
        <strain evidence="10 11">92R-1</strain>
    </source>
</reference>
<dbReference type="InterPro" id="IPR004358">
    <property type="entry name" value="Sig_transdc_His_kin-like_C"/>
</dbReference>
<keyword evidence="7" id="KW-0812">Transmembrane</keyword>
<dbReference type="InterPro" id="IPR036890">
    <property type="entry name" value="HATPase_C_sf"/>
</dbReference>
<evidence type="ECO:0000256" key="5">
    <source>
        <dbReference type="ARBA" id="ARBA00022679"/>
    </source>
</evidence>
<dbReference type="InterPro" id="IPR003594">
    <property type="entry name" value="HATPase_dom"/>
</dbReference>
<name>A0A4Z0P955_9BACT</name>
<keyword evidence="5" id="KW-0808">Transferase</keyword>
<accession>A0A4Z0P955</accession>
<dbReference type="InterPro" id="IPR003660">
    <property type="entry name" value="HAMP_dom"/>
</dbReference>